<dbReference type="EMBL" id="CP088295">
    <property type="protein sequence ID" value="UUY03237.1"/>
    <property type="molecule type" value="Genomic_DNA"/>
</dbReference>
<dbReference type="RefSeq" id="WP_353863750.1">
    <property type="nucleotide sequence ID" value="NZ_CP088295.1"/>
</dbReference>
<protein>
    <submittedName>
        <fullName evidence="2">Uncharacterized protein</fullName>
    </submittedName>
</protein>
<name>A0ABY5PF78_9ACTN</name>
<reference evidence="3" key="1">
    <citation type="submission" date="2021-11" db="EMBL/GenBank/DDBJ databases">
        <title>Cultivation dependent microbiological survey of springs from the worlds oldest radium mine currently devoted to the extraction of radon-saturated water.</title>
        <authorList>
            <person name="Kapinusova G."/>
            <person name="Smrhova T."/>
            <person name="Strejcek M."/>
            <person name="Suman J."/>
            <person name="Jani K."/>
            <person name="Pajer P."/>
            <person name="Uhlik O."/>
        </authorList>
    </citation>
    <scope>NUCLEOTIDE SEQUENCE [LARGE SCALE GENOMIC DNA]</scope>
    <source>
        <strain evidence="3">J379</strain>
    </source>
</reference>
<organism evidence="2 3">
    <name type="scientific">Svornostia abyssi</name>
    <dbReference type="NCBI Taxonomy" id="2898438"/>
    <lineage>
        <taxon>Bacteria</taxon>
        <taxon>Bacillati</taxon>
        <taxon>Actinomycetota</taxon>
        <taxon>Thermoleophilia</taxon>
        <taxon>Solirubrobacterales</taxon>
        <taxon>Baekduiaceae</taxon>
        <taxon>Svornostia</taxon>
    </lineage>
</organism>
<proteinExistence type="predicted"/>
<keyword evidence="3" id="KW-1185">Reference proteome</keyword>
<gene>
    <name evidence="2" type="ORF">LRS13_21595</name>
</gene>
<evidence type="ECO:0000256" key="1">
    <source>
        <dbReference type="SAM" id="MobiDB-lite"/>
    </source>
</evidence>
<feature type="region of interest" description="Disordered" evidence="1">
    <location>
        <begin position="45"/>
        <end position="64"/>
    </location>
</feature>
<dbReference type="Proteomes" id="UP001058860">
    <property type="component" value="Chromosome"/>
</dbReference>
<sequence length="284" mass="29079">MTALPATAQAGVLSSLFKPKTTSSTTTTTTTNAEGKTTSIVTTANSTQPLPSSEQVTSAAVPAPSACQELPTSKAFQRVDGDAADYSIAPGGNFESGTAGWTLSRGAKIASGNETLGVSGGSKSLQMPLGSSALSPAFCVDESHPHFRFVFKVDNAVLTGFLAHVVYKDAAGKITGVELVSSKAISLTPSTWQASPKSPLATIIPLNPTTKSTTVQLKLTALSPTDLVNDTASAIIGQNPLVDFVTQVGGSGANVVSTITGLFGNTTNIGVTVDSVMVDPYRRR</sequence>
<evidence type="ECO:0000313" key="3">
    <source>
        <dbReference type="Proteomes" id="UP001058860"/>
    </source>
</evidence>
<evidence type="ECO:0000313" key="2">
    <source>
        <dbReference type="EMBL" id="UUY03237.1"/>
    </source>
</evidence>
<accession>A0ABY5PF78</accession>
<feature type="compositionally biased region" description="Polar residues" evidence="1">
    <location>
        <begin position="45"/>
        <end position="58"/>
    </location>
</feature>